<dbReference type="InterPro" id="IPR014995">
    <property type="entry name" value="DUF1844"/>
</dbReference>
<gene>
    <name evidence="1" type="ORF">SYK_13130</name>
</gene>
<dbReference type="RefSeq" id="WP_281762823.1">
    <property type="nucleotide sequence ID" value="NZ_AP026709.1"/>
</dbReference>
<protein>
    <recommendedName>
        <fullName evidence="3">DUF1844 domain-containing protein</fullName>
    </recommendedName>
</protein>
<evidence type="ECO:0008006" key="3">
    <source>
        <dbReference type="Google" id="ProtNLM"/>
    </source>
</evidence>
<reference evidence="1 2" key="1">
    <citation type="submission" date="2022-08" db="EMBL/GenBank/DDBJ databases">
        <title>Genome Sequence of the sulphate-reducing bacterium, Pseudodesulfovibrio sp. SYK.</title>
        <authorList>
            <person name="Kondo R."/>
            <person name="Kataoka T."/>
        </authorList>
    </citation>
    <scope>NUCLEOTIDE SEQUENCE [LARGE SCALE GENOMIC DNA]</scope>
    <source>
        <strain evidence="1 2">SYK</strain>
    </source>
</reference>
<name>A0ABM8AZL3_9BACT</name>
<dbReference type="Proteomes" id="UP001317742">
    <property type="component" value="Chromosome"/>
</dbReference>
<dbReference type="Pfam" id="PF08899">
    <property type="entry name" value="DUF1844"/>
    <property type="match status" value="1"/>
</dbReference>
<keyword evidence="2" id="KW-1185">Reference proteome</keyword>
<sequence length="96" mass="10692">MADDKTCKDNPMKGVPIDITFTTFIYSLSSSAMVALGEAPEPGTGKVEFQPQLAKHTIDMLGMLKEKFDKGLDAEEQKLLCDIVYNLRMSYVNKTK</sequence>
<evidence type="ECO:0000313" key="1">
    <source>
        <dbReference type="EMBL" id="BDQ36953.1"/>
    </source>
</evidence>
<dbReference type="EMBL" id="AP026709">
    <property type="protein sequence ID" value="BDQ36953.1"/>
    <property type="molecule type" value="Genomic_DNA"/>
</dbReference>
<proteinExistence type="predicted"/>
<accession>A0ABM8AZL3</accession>
<evidence type="ECO:0000313" key="2">
    <source>
        <dbReference type="Proteomes" id="UP001317742"/>
    </source>
</evidence>
<organism evidence="1 2">
    <name type="scientific">Pseudodesulfovibrio nedwellii</name>
    <dbReference type="NCBI Taxonomy" id="2973072"/>
    <lineage>
        <taxon>Bacteria</taxon>
        <taxon>Pseudomonadati</taxon>
        <taxon>Thermodesulfobacteriota</taxon>
        <taxon>Desulfovibrionia</taxon>
        <taxon>Desulfovibrionales</taxon>
        <taxon>Desulfovibrionaceae</taxon>
    </lineage>
</organism>